<evidence type="ECO:0000256" key="1">
    <source>
        <dbReference type="ARBA" id="ARBA00004651"/>
    </source>
</evidence>
<dbReference type="PANTHER" id="PTHR33908:SF11">
    <property type="entry name" value="MEMBRANE PROTEIN"/>
    <property type="match status" value="1"/>
</dbReference>
<keyword evidence="11" id="KW-1185">Reference proteome</keyword>
<dbReference type="Proteomes" id="UP000324233">
    <property type="component" value="Chromosome"/>
</dbReference>
<feature type="transmembrane region" description="Helical" evidence="8">
    <location>
        <begin position="380"/>
        <end position="397"/>
    </location>
</feature>
<name>A0A5B9W134_9BACT</name>
<dbReference type="KEGG" id="agv:OJF2_22010"/>
<keyword evidence="2" id="KW-1003">Cell membrane</keyword>
<feature type="transmembrane region" description="Helical" evidence="8">
    <location>
        <begin position="62"/>
        <end position="85"/>
    </location>
</feature>
<evidence type="ECO:0000256" key="5">
    <source>
        <dbReference type="ARBA" id="ARBA00022692"/>
    </source>
</evidence>
<reference evidence="10 11" key="1">
    <citation type="submission" date="2019-08" db="EMBL/GenBank/DDBJ databases">
        <title>Deep-cultivation of Planctomycetes and their phenomic and genomic characterization uncovers novel biology.</title>
        <authorList>
            <person name="Wiegand S."/>
            <person name="Jogler M."/>
            <person name="Boedeker C."/>
            <person name="Pinto D."/>
            <person name="Vollmers J."/>
            <person name="Rivas-Marin E."/>
            <person name="Kohn T."/>
            <person name="Peeters S.H."/>
            <person name="Heuer A."/>
            <person name="Rast P."/>
            <person name="Oberbeckmann S."/>
            <person name="Bunk B."/>
            <person name="Jeske O."/>
            <person name="Meyerdierks A."/>
            <person name="Storesund J.E."/>
            <person name="Kallscheuer N."/>
            <person name="Luecker S."/>
            <person name="Lage O.M."/>
            <person name="Pohl T."/>
            <person name="Merkel B.J."/>
            <person name="Hornburger P."/>
            <person name="Mueller R.-W."/>
            <person name="Bruemmer F."/>
            <person name="Labrenz M."/>
            <person name="Spormann A.M."/>
            <person name="Op den Camp H."/>
            <person name="Overmann J."/>
            <person name="Amann R."/>
            <person name="Jetten M.S.M."/>
            <person name="Mascher T."/>
            <person name="Medema M.H."/>
            <person name="Devos D.P."/>
            <person name="Kaster A.-K."/>
            <person name="Ovreas L."/>
            <person name="Rohde M."/>
            <person name="Galperin M.Y."/>
            <person name="Jogler C."/>
        </authorList>
    </citation>
    <scope>NUCLEOTIDE SEQUENCE [LARGE SCALE GENOMIC DNA]</scope>
    <source>
        <strain evidence="10 11">OJF2</strain>
    </source>
</reference>
<dbReference type="AlphaFoldDB" id="A0A5B9W134"/>
<keyword evidence="5 8" id="KW-0812">Transmembrane</keyword>
<accession>A0A5B9W134</accession>
<evidence type="ECO:0000313" key="11">
    <source>
        <dbReference type="Proteomes" id="UP000324233"/>
    </source>
</evidence>
<feature type="transmembrane region" description="Helical" evidence="8">
    <location>
        <begin position="268"/>
        <end position="290"/>
    </location>
</feature>
<evidence type="ECO:0000256" key="8">
    <source>
        <dbReference type="SAM" id="Phobius"/>
    </source>
</evidence>
<evidence type="ECO:0000259" key="9">
    <source>
        <dbReference type="Pfam" id="PF13231"/>
    </source>
</evidence>
<dbReference type="InterPro" id="IPR050297">
    <property type="entry name" value="LipidA_mod_glycosyltrf_83"/>
</dbReference>
<evidence type="ECO:0000256" key="3">
    <source>
        <dbReference type="ARBA" id="ARBA00022676"/>
    </source>
</evidence>
<protein>
    <recommendedName>
        <fullName evidence="9">Glycosyltransferase RgtA/B/C/D-like domain-containing protein</fullName>
    </recommendedName>
</protein>
<evidence type="ECO:0000256" key="7">
    <source>
        <dbReference type="ARBA" id="ARBA00023136"/>
    </source>
</evidence>
<feature type="transmembrane region" description="Helical" evidence="8">
    <location>
        <begin position="33"/>
        <end position="55"/>
    </location>
</feature>
<dbReference type="GO" id="GO:0005886">
    <property type="term" value="C:plasma membrane"/>
    <property type="evidence" value="ECO:0007669"/>
    <property type="project" value="UniProtKB-SubCell"/>
</dbReference>
<feature type="transmembrane region" description="Helical" evidence="8">
    <location>
        <begin position="230"/>
        <end position="248"/>
    </location>
</feature>
<dbReference type="GO" id="GO:0016763">
    <property type="term" value="F:pentosyltransferase activity"/>
    <property type="evidence" value="ECO:0007669"/>
    <property type="project" value="TreeGrafter"/>
</dbReference>
<dbReference type="PANTHER" id="PTHR33908">
    <property type="entry name" value="MANNOSYLTRANSFERASE YKCB-RELATED"/>
    <property type="match status" value="1"/>
</dbReference>
<keyword evidence="3" id="KW-0328">Glycosyltransferase</keyword>
<evidence type="ECO:0000256" key="2">
    <source>
        <dbReference type="ARBA" id="ARBA00022475"/>
    </source>
</evidence>
<gene>
    <name evidence="10" type="ORF">OJF2_22010</name>
</gene>
<dbReference type="GO" id="GO:0009103">
    <property type="term" value="P:lipopolysaccharide biosynthetic process"/>
    <property type="evidence" value="ECO:0007669"/>
    <property type="project" value="UniProtKB-ARBA"/>
</dbReference>
<proteinExistence type="predicted"/>
<dbReference type="InterPro" id="IPR038731">
    <property type="entry name" value="RgtA/B/C-like"/>
</dbReference>
<dbReference type="Pfam" id="PF13231">
    <property type="entry name" value="PMT_2"/>
    <property type="match status" value="1"/>
</dbReference>
<dbReference type="EMBL" id="CP042997">
    <property type="protein sequence ID" value="QEH33695.1"/>
    <property type="molecule type" value="Genomic_DNA"/>
</dbReference>
<dbReference type="OrthoDB" id="247053at2"/>
<feature type="transmembrane region" description="Helical" evidence="8">
    <location>
        <begin position="206"/>
        <end position="223"/>
    </location>
</feature>
<feature type="transmembrane region" description="Helical" evidence="8">
    <location>
        <begin position="302"/>
        <end position="322"/>
    </location>
</feature>
<evidence type="ECO:0000256" key="6">
    <source>
        <dbReference type="ARBA" id="ARBA00022989"/>
    </source>
</evidence>
<keyword evidence="7 8" id="KW-0472">Membrane</keyword>
<feature type="transmembrane region" description="Helical" evidence="8">
    <location>
        <begin position="404"/>
        <end position="421"/>
    </location>
</feature>
<keyword evidence="4" id="KW-0808">Transferase</keyword>
<sequence>MLDLAMALFLALVAAGIGRRLMGAMVDLPEHPVDVFALAAPLGLGALSLGCLAVAAAGWLNLVGLAVLLAVATELGMFAGAGLVADFFRLRGRVSGGAPASPMDRILGVCLASTVAATALASLSPVTDGDALCYHLQVPKVFLVRQSIVFDPDLHETIYPLITEMLYAIALEFRGPVACRCLHWVLGLVFAAGVTALARPNLGRRSWWAGAVALLVPAVSNGMSAPLNDVSLAAFGVAAILGWTRAVARPTPGAWMAAGALGGLALGVKYPALVLVALLATATPACWIAIRDARNRRGFARYLKGTLIFAATAGLVGGVWYLRAAVHTGNPVFPFFKGAFGGAGLDEVLDPIKRPLPATAWNLLTCLAPLSLDPARFDSFAHQFGPVFLLFLPALLIERAPRRVLGLAAIGYAFLVACMTQRQSMRFLLIAMGPMSVGVAYLACRWSERRTPPGRALRAAFVLLLCMEAGIAATRGARTARAVLGGETFHQFLARLEPSYRVGGWIARNLPATSRVIGQDHRGFYIPRDYTMELAHRRRTGLGARGESAGEIVDTLRREGYTHVMLCPPDQGTSVEFDPTLGGLLSPWLEDHSPLYREDLADGDGVVRHYAIYSLEDAVRQSRKPEQETRTR</sequence>
<organism evidence="10 11">
    <name type="scientific">Aquisphaera giovannonii</name>
    <dbReference type="NCBI Taxonomy" id="406548"/>
    <lineage>
        <taxon>Bacteria</taxon>
        <taxon>Pseudomonadati</taxon>
        <taxon>Planctomycetota</taxon>
        <taxon>Planctomycetia</taxon>
        <taxon>Isosphaerales</taxon>
        <taxon>Isosphaeraceae</taxon>
        <taxon>Aquisphaera</taxon>
    </lineage>
</organism>
<dbReference type="RefSeq" id="WP_148593709.1">
    <property type="nucleotide sequence ID" value="NZ_CP042997.1"/>
</dbReference>
<evidence type="ECO:0000313" key="10">
    <source>
        <dbReference type="EMBL" id="QEH33695.1"/>
    </source>
</evidence>
<feature type="domain" description="Glycosyltransferase RgtA/B/C/D-like" evidence="9">
    <location>
        <begin position="176"/>
        <end position="280"/>
    </location>
</feature>
<feature type="transmembrane region" description="Helical" evidence="8">
    <location>
        <begin position="181"/>
        <end position="200"/>
    </location>
</feature>
<comment type="subcellular location">
    <subcellularLocation>
        <location evidence="1">Cell membrane</location>
        <topology evidence="1">Multi-pass membrane protein</topology>
    </subcellularLocation>
</comment>
<evidence type="ECO:0000256" key="4">
    <source>
        <dbReference type="ARBA" id="ARBA00022679"/>
    </source>
</evidence>
<keyword evidence="6 8" id="KW-1133">Transmembrane helix</keyword>